<keyword evidence="1" id="KW-0472">Membrane</keyword>
<dbReference type="InterPro" id="IPR038770">
    <property type="entry name" value="Na+/solute_symporter_sf"/>
</dbReference>
<dbReference type="InterPro" id="IPR016833">
    <property type="entry name" value="Put_Na-Bile_cotransptr"/>
</dbReference>
<evidence type="ECO:0000313" key="2">
    <source>
        <dbReference type="EMBL" id="GAA3569069.1"/>
    </source>
</evidence>
<protein>
    <submittedName>
        <fullName evidence="2">Bile acid:sodium symporter</fullName>
    </submittedName>
</protein>
<dbReference type="Proteomes" id="UP001500689">
    <property type="component" value="Unassembled WGS sequence"/>
</dbReference>
<organism evidence="2 3">
    <name type="scientific">Amycolatopsis ultiminotia</name>
    <dbReference type="NCBI Taxonomy" id="543629"/>
    <lineage>
        <taxon>Bacteria</taxon>
        <taxon>Bacillati</taxon>
        <taxon>Actinomycetota</taxon>
        <taxon>Actinomycetes</taxon>
        <taxon>Pseudonocardiales</taxon>
        <taxon>Pseudonocardiaceae</taxon>
        <taxon>Amycolatopsis</taxon>
    </lineage>
</organism>
<feature type="transmembrane region" description="Helical" evidence="1">
    <location>
        <begin position="290"/>
        <end position="313"/>
    </location>
</feature>
<feature type="transmembrane region" description="Helical" evidence="1">
    <location>
        <begin position="172"/>
        <end position="191"/>
    </location>
</feature>
<keyword evidence="1" id="KW-0812">Transmembrane</keyword>
<dbReference type="PIRSF" id="PIRSF026166">
    <property type="entry name" value="UCP026166"/>
    <property type="match status" value="1"/>
</dbReference>
<dbReference type="Gene3D" id="1.20.1530.20">
    <property type="match status" value="1"/>
</dbReference>
<feature type="transmembrane region" description="Helical" evidence="1">
    <location>
        <begin position="140"/>
        <end position="166"/>
    </location>
</feature>
<proteinExistence type="predicted"/>
<comment type="caution">
    <text evidence="2">The sequence shown here is derived from an EMBL/GenBank/DDBJ whole genome shotgun (WGS) entry which is preliminary data.</text>
</comment>
<dbReference type="RefSeq" id="WP_344866057.1">
    <property type="nucleotide sequence ID" value="NZ_BAAAZN010000015.1"/>
</dbReference>
<dbReference type="EMBL" id="BAAAZN010000015">
    <property type="protein sequence ID" value="GAA3569069.1"/>
    <property type="molecule type" value="Genomic_DNA"/>
</dbReference>
<dbReference type="Pfam" id="PF13593">
    <property type="entry name" value="SBF_like"/>
    <property type="match status" value="1"/>
</dbReference>
<feature type="transmembrane region" description="Helical" evidence="1">
    <location>
        <begin position="212"/>
        <end position="231"/>
    </location>
</feature>
<feature type="transmembrane region" description="Helical" evidence="1">
    <location>
        <begin position="112"/>
        <end position="133"/>
    </location>
</feature>
<dbReference type="PANTHER" id="PTHR18640:SF5">
    <property type="entry name" value="SODIUM_BILE ACID COTRANSPORTER 7"/>
    <property type="match status" value="1"/>
</dbReference>
<dbReference type="PANTHER" id="PTHR18640">
    <property type="entry name" value="SOLUTE CARRIER FAMILY 10 MEMBER 7"/>
    <property type="match status" value="1"/>
</dbReference>
<gene>
    <name evidence="2" type="ORF">GCM10022222_61530</name>
</gene>
<feature type="transmembrane region" description="Helical" evidence="1">
    <location>
        <begin position="85"/>
        <end position="106"/>
    </location>
</feature>
<reference evidence="3" key="1">
    <citation type="journal article" date="2019" name="Int. J. Syst. Evol. Microbiol.">
        <title>The Global Catalogue of Microorganisms (GCM) 10K type strain sequencing project: providing services to taxonomists for standard genome sequencing and annotation.</title>
        <authorList>
            <consortium name="The Broad Institute Genomics Platform"/>
            <consortium name="The Broad Institute Genome Sequencing Center for Infectious Disease"/>
            <person name="Wu L."/>
            <person name="Ma J."/>
        </authorList>
    </citation>
    <scope>NUCLEOTIDE SEQUENCE [LARGE SCALE GENOMIC DNA]</scope>
    <source>
        <strain evidence="3">JCM 16898</strain>
    </source>
</reference>
<evidence type="ECO:0000256" key="1">
    <source>
        <dbReference type="SAM" id="Phobius"/>
    </source>
</evidence>
<feature type="transmembrane region" description="Helical" evidence="1">
    <location>
        <begin position="46"/>
        <end position="65"/>
    </location>
</feature>
<sequence>MTTVLASLTRPVTALLAKLRIDPFIAAILATVGVASLLPATGATATGFGVASNVAVGLLFFLYGARLSGQEALDGIRHWRLHSTVVCATFVLFPLLGLATSVLSPGLLTTPLYTGVLFLCLLPSTVQSSIAFTSIAKGNVAAAICSASLSNLLGIVLTPLLVAVLLSTGGPGVSGTAVLDIVLQLLVPFVAGQLARRWIGGWVSRHSAPLKLVDRGSILLVVYTAFSAGMTEGIWHTLDLGPLLVLLAVCVVLLAVVLTTTAAGAKLLGFSRADRITIVFCGSKKSLASGLPMATVLFGHAQVGLIVLPLMLFHQIQLIVCAAMARRYARNAPSDEPEELVPAS</sequence>
<name>A0ABP6XM04_9PSEU</name>
<accession>A0ABP6XM04</accession>
<keyword evidence="3" id="KW-1185">Reference proteome</keyword>
<evidence type="ECO:0000313" key="3">
    <source>
        <dbReference type="Proteomes" id="UP001500689"/>
    </source>
</evidence>
<feature type="transmembrane region" description="Helical" evidence="1">
    <location>
        <begin position="21"/>
        <end position="40"/>
    </location>
</feature>
<feature type="transmembrane region" description="Helical" evidence="1">
    <location>
        <begin position="243"/>
        <end position="269"/>
    </location>
</feature>
<keyword evidence="1" id="KW-1133">Transmembrane helix</keyword>